<keyword evidence="2" id="KW-0479">Metal-binding</keyword>
<keyword evidence="2" id="KW-0863">Zinc-finger</keyword>
<evidence type="ECO:0000259" key="4">
    <source>
        <dbReference type="PROSITE" id="PS50158"/>
    </source>
</evidence>
<name>A0A8H8P6B4_9AGAM</name>
<dbReference type="RefSeq" id="XP_043186566.1">
    <property type="nucleotide sequence ID" value="XM_043331805.1"/>
</dbReference>
<evidence type="ECO:0000256" key="1">
    <source>
        <dbReference type="ARBA" id="ARBA00022664"/>
    </source>
</evidence>
<dbReference type="AlphaFoldDB" id="A0A8H8P6B4"/>
<keyword evidence="2" id="KW-0862">Zinc</keyword>
<dbReference type="GO" id="GO:0003676">
    <property type="term" value="F:nucleic acid binding"/>
    <property type="evidence" value="ECO:0007669"/>
    <property type="project" value="InterPro"/>
</dbReference>
<feature type="compositionally biased region" description="Low complexity" evidence="3">
    <location>
        <begin position="48"/>
        <end position="61"/>
    </location>
</feature>
<dbReference type="PROSITE" id="PS50158">
    <property type="entry name" value="ZF_CCHC"/>
    <property type="match status" value="1"/>
</dbReference>
<reference evidence="5" key="1">
    <citation type="submission" date="2020-05" db="EMBL/GenBank/DDBJ databases">
        <title>Evolutionary and genomic comparisons of hybrid uninucleate and nonhybrid Rhizoctonia fungi.</title>
        <authorList>
            <person name="Li C."/>
            <person name="Chen X."/>
        </authorList>
    </citation>
    <scope>NUCLEOTIDE SEQUENCE</scope>
    <source>
        <strain evidence="5">AG-1 IA</strain>
    </source>
</reference>
<sequence length="122" mass="13810">MSRTTTTSKYVMEFCNLMAELDWNEEAYIAQFMQGLHWKENRPKKAPAKSPATMATSTTTTRVRLSEDPNYVTPEERDRRRALGLCVKCSQKGHGIKQCPNGWKATIKEVAKVAEDAELGKD</sequence>
<evidence type="ECO:0000256" key="3">
    <source>
        <dbReference type="SAM" id="MobiDB-lite"/>
    </source>
</evidence>
<feature type="domain" description="CCHC-type" evidence="4">
    <location>
        <begin position="86"/>
        <end position="101"/>
    </location>
</feature>
<keyword evidence="1" id="KW-0507">mRNA processing</keyword>
<proteinExistence type="predicted"/>
<evidence type="ECO:0000313" key="5">
    <source>
        <dbReference type="EMBL" id="QRW26329.1"/>
    </source>
</evidence>
<evidence type="ECO:0000256" key="2">
    <source>
        <dbReference type="PROSITE-ProRule" id="PRU00047"/>
    </source>
</evidence>
<dbReference type="Proteomes" id="UP000650533">
    <property type="component" value="Chromosome 15"/>
</dbReference>
<dbReference type="KEGG" id="rsx:RhiXN_11990"/>
<accession>A0A8H8P6B4</accession>
<feature type="region of interest" description="Disordered" evidence="3">
    <location>
        <begin position="42"/>
        <end position="76"/>
    </location>
</feature>
<dbReference type="InterPro" id="IPR001878">
    <property type="entry name" value="Znf_CCHC"/>
</dbReference>
<dbReference type="EMBL" id="CP059672">
    <property type="protein sequence ID" value="QRW26329.1"/>
    <property type="molecule type" value="Genomic_DNA"/>
</dbReference>
<evidence type="ECO:0000313" key="6">
    <source>
        <dbReference type="Proteomes" id="UP000650533"/>
    </source>
</evidence>
<gene>
    <name evidence="5" type="ORF">RhiXN_11990</name>
</gene>
<protein>
    <submittedName>
        <fullName evidence="5">Retrotransposon-derived protein PEG10</fullName>
    </submittedName>
</protein>
<dbReference type="GO" id="GO:0008270">
    <property type="term" value="F:zinc ion binding"/>
    <property type="evidence" value="ECO:0007669"/>
    <property type="project" value="UniProtKB-KW"/>
</dbReference>
<dbReference type="SUPFAM" id="SSF57756">
    <property type="entry name" value="Retrovirus zinc finger-like domains"/>
    <property type="match status" value="1"/>
</dbReference>
<dbReference type="InterPro" id="IPR036875">
    <property type="entry name" value="Znf_CCHC_sf"/>
</dbReference>
<dbReference type="GeneID" id="67034268"/>
<dbReference type="GO" id="GO:0006397">
    <property type="term" value="P:mRNA processing"/>
    <property type="evidence" value="ECO:0007669"/>
    <property type="project" value="UniProtKB-KW"/>
</dbReference>
<organism evidence="5 6">
    <name type="scientific">Rhizoctonia solani</name>
    <dbReference type="NCBI Taxonomy" id="456999"/>
    <lineage>
        <taxon>Eukaryota</taxon>
        <taxon>Fungi</taxon>
        <taxon>Dikarya</taxon>
        <taxon>Basidiomycota</taxon>
        <taxon>Agaricomycotina</taxon>
        <taxon>Agaricomycetes</taxon>
        <taxon>Cantharellales</taxon>
        <taxon>Ceratobasidiaceae</taxon>
        <taxon>Rhizoctonia</taxon>
    </lineage>
</organism>